<dbReference type="SUPFAM" id="SSF48726">
    <property type="entry name" value="Immunoglobulin"/>
    <property type="match status" value="3"/>
</dbReference>
<accession>A0A8B9T1Y0</accession>
<feature type="domain" description="Ig-like" evidence="4">
    <location>
        <begin position="346"/>
        <end position="421"/>
    </location>
</feature>
<dbReference type="PANTHER" id="PTHR47633">
    <property type="entry name" value="IMMUNOGLOBULIN"/>
    <property type="match status" value="1"/>
</dbReference>
<dbReference type="Ensembl" id="ENSAPLT00020015778.1">
    <property type="protein sequence ID" value="ENSAPLP00020014653.1"/>
    <property type="gene ID" value="ENSAPLG00020010652.1"/>
</dbReference>
<dbReference type="InterPro" id="IPR013783">
    <property type="entry name" value="Ig-like_fold"/>
</dbReference>
<dbReference type="FunFam" id="2.60.40.10:FF:000714">
    <property type="entry name" value="Titin novex-3"/>
    <property type="match status" value="1"/>
</dbReference>
<dbReference type="AlphaFoldDB" id="A0A8B9T1Y0"/>
<organism evidence="5 6">
    <name type="scientific">Anas platyrhynchos</name>
    <name type="common">Mallard</name>
    <name type="synonym">Anas boschas</name>
    <dbReference type="NCBI Taxonomy" id="8839"/>
    <lineage>
        <taxon>Eukaryota</taxon>
        <taxon>Metazoa</taxon>
        <taxon>Chordata</taxon>
        <taxon>Craniata</taxon>
        <taxon>Vertebrata</taxon>
        <taxon>Euteleostomi</taxon>
        <taxon>Archelosauria</taxon>
        <taxon>Archosauria</taxon>
        <taxon>Dinosauria</taxon>
        <taxon>Saurischia</taxon>
        <taxon>Theropoda</taxon>
        <taxon>Coelurosauria</taxon>
        <taxon>Aves</taxon>
        <taxon>Neognathae</taxon>
        <taxon>Galloanserae</taxon>
        <taxon>Anseriformes</taxon>
        <taxon>Anatidae</taxon>
        <taxon>Anatinae</taxon>
        <taxon>Anas</taxon>
    </lineage>
</organism>
<dbReference type="FunFam" id="2.60.40.10:FF:000032">
    <property type="entry name" value="palladin isoform X1"/>
    <property type="match status" value="1"/>
</dbReference>
<dbReference type="InterPro" id="IPR013098">
    <property type="entry name" value="Ig_I-set"/>
</dbReference>
<evidence type="ECO:0000259" key="4">
    <source>
        <dbReference type="PROSITE" id="PS50835"/>
    </source>
</evidence>
<dbReference type="InterPro" id="IPR003598">
    <property type="entry name" value="Ig_sub2"/>
</dbReference>
<dbReference type="InterPro" id="IPR007110">
    <property type="entry name" value="Ig-like_dom"/>
</dbReference>
<evidence type="ECO:0000256" key="2">
    <source>
        <dbReference type="ARBA" id="ARBA00023319"/>
    </source>
</evidence>
<dbReference type="Pfam" id="PF07679">
    <property type="entry name" value="I-set"/>
    <property type="match status" value="3"/>
</dbReference>
<reference evidence="5" key="1">
    <citation type="submission" date="2019-08" db="EMBL/GenBank/DDBJ databases">
        <title>Three high-quality genomes provides insights into domestication of ducks.</title>
        <authorList>
            <person name="Hou Z.C."/>
            <person name="Zhu F."/>
            <person name="Yin Z.T."/>
            <person name="Zhang F."/>
        </authorList>
    </citation>
    <scope>NUCLEOTIDE SEQUENCE [LARGE SCALE GENOMIC DNA]</scope>
</reference>
<reference evidence="5" key="3">
    <citation type="submission" date="2025-09" db="UniProtKB">
        <authorList>
            <consortium name="Ensembl"/>
        </authorList>
    </citation>
    <scope>IDENTIFICATION</scope>
</reference>
<protein>
    <recommendedName>
        <fullName evidence="4">Ig-like domain-containing protein</fullName>
    </recommendedName>
</protein>
<dbReference type="SMART" id="SM00408">
    <property type="entry name" value="IGc2"/>
    <property type="match status" value="3"/>
</dbReference>
<dbReference type="Proteomes" id="UP000694400">
    <property type="component" value="Chromosome 6"/>
</dbReference>
<reference evidence="5" key="2">
    <citation type="submission" date="2025-08" db="UniProtKB">
        <authorList>
            <consortium name="Ensembl"/>
        </authorList>
    </citation>
    <scope>IDENTIFICATION</scope>
</reference>
<dbReference type="PROSITE" id="PS50835">
    <property type="entry name" value="IG_LIKE"/>
    <property type="match status" value="3"/>
</dbReference>
<proteinExistence type="predicted"/>
<dbReference type="FunFam" id="2.60.40.10:FF:001430">
    <property type="entry name" value="titin isoform X1"/>
    <property type="match status" value="1"/>
</dbReference>
<evidence type="ECO:0000256" key="3">
    <source>
        <dbReference type="SAM" id="MobiDB-lite"/>
    </source>
</evidence>
<dbReference type="Gene3D" id="2.60.40.10">
    <property type="entry name" value="Immunoglobulins"/>
    <property type="match status" value="3"/>
</dbReference>
<sequence length="469" mass="52938">MYQTQAAAYVQEPKVAEVAPPISYGDFEKEYEKEQALIRKKMAKDTVVVRTFVEDEVCLPLHEFHISSFEERLIKEIELRIIKTTLDELLEEDGEEMMVDISESEAIEAGFDLRLKNYRSFEGTGVTFHCKTTGYPLPKIAWYKDGKRIRHGERYHMEVLQDGSASLRLPVVLPEDEGIYTVFASNMKGNAICSAKLYVEPVAPTGNSRSISPRSPSRSPARSSPSRSPARRLEETDEGQLERLYKPVFVLKPTSFKCSQGQTARFDLKVVGRPMPETYWFHNGQQVVNDYTHKIVIKEDGTQSLIIVPAMPEDSGEWAVIAQNRAGKASVSMTLTVEAKEDLVRPHFVERLKNVSVKEGSRLEMAVKATGNPNPDIVWLKNRTKGAAALKIESTARQDAAWYTATAINKAGRDTTRCKVNVEVEHAEPEPERRLIIPKGTYKAKEIAAPELEPLHLRYGQEQWEEGDL</sequence>
<feature type="compositionally biased region" description="Low complexity" evidence="3">
    <location>
        <begin position="208"/>
        <end position="228"/>
    </location>
</feature>
<keyword evidence="1" id="KW-1015">Disulfide bond</keyword>
<evidence type="ECO:0000313" key="5">
    <source>
        <dbReference type="Ensembl" id="ENSAPLP00020014653.1"/>
    </source>
</evidence>
<dbReference type="InterPro" id="IPR036179">
    <property type="entry name" value="Ig-like_dom_sf"/>
</dbReference>
<feature type="domain" description="Ig-like" evidence="4">
    <location>
        <begin position="122"/>
        <end position="198"/>
    </location>
</feature>
<feature type="region of interest" description="Disordered" evidence="3">
    <location>
        <begin position="204"/>
        <end position="238"/>
    </location>
</feature>
<feature type="domain" description="Ig-like" evidence="4">
    <location>
        <begin position="247"/>
        <end position="336"/>
    </location>
</feature>
<dbReference type="PANTHER" id="PTHR47633:SF4">
    <property type="entry name" value="MYOPALLADIN ISOFORM X1"/>
    <property type="match status" value="1"/>
</dbReference>
<dbReference type="InterPro" id="IPR003599">
    <property type="entry name" value="Ig_sub"/>
</dbReference>
<evidence type="ECO:0000313" key="6">
    <source>
        <dbReference type="Proteomes" id="UP000694400"/>
    </source>
</evidence>
<name>A0A8B9T1Y0_ANAPL</name>
<evidence type="ECO:0000256" key="1">
    <source>
        <dbReference type="ARBA" id="ARBA00023157"/>
    </source>
</evidence>
<keyword evidence="2" id="KW-0393">Immunoglobulin domain</keyword>
<dbReference type="SMART" id="SM00409">
    <property type="entry name" value="IG"/>
    <property type="match status" value="3"/>
</dbReference>